<accession>A0ABT6UHW2</accession>
<keyword evidence="1" id="KW-0472">Membrane</keyword>
<keyword evidence="1" id="KW-0812">Transmembrane</keyword>
<organism evidence="2 3">
    <name type="scientific">Shewanella xiamenensis</name>
    <dbReference type="NCBI Taxonomy" id="332186"/>
    <lineage>
        <taxon>Bacteria</taxon>
        <taxon>Pseudomonadati</taxon>
        <taxon>Pseudomonadota</taxon>
        <taxon>Gammaproteobacteria</taxon>
        <taxon>Alteromonadales</taxon>
        <taxon>Shewanellaceae</taxon>
        <taxon>Shewanella</taxon>
    </lineage>
</organism>
<comment type="caution">
    <text evidence="2">The sequence shown here is derived from an EMBL/GenBank/DDBJ whole genome shotgun (WGS) entry which is preliminary data.</text>
</comment>
<sequence length="837" mass="92524">MADKKNINVGLHGVNSETEIDRKSITRIYKDPVNEFFALFAGRKLGWTLVVFALASLIIPTITKIFFIPLVLLRIFFPPALQKLPLYIPKGSKQSKDPNNIVPSKFGRAIGPSEGIAYLGVDRRTGLEAWLTSGVMRRHLLYLSTTGGGKSVSLLTFSITFSLVMGSGYSYTDGKAQLDLPVDHAACALRFNRALDFLVLSYITGGIDSWNIDSTDSMLRTNTFNFYASGSYAELNEINSSLLDAEDDIWGKRAISFLNALTIALVYLRDTGEIEMGVECYLPYLNIESVGQLAGRQDLPEIAVSQLKGFIRTIPGINNEIYNNILRGQPFKSTTILDQFGYITMQIIPLMNMLSGDYSHIFKCLQGHISQRDVVINRRIQLILLPALEKSSASLASLGRISMAAQKSMMGSSLGTAIEGDVRKNLKTSATSAMSPFPSFNDEVGYYFVEGTAVAAAQSRSLWLMMVYCGQDLHGLRRLSEMASKETDQVIGNTVTKVVGYIQDPTAIEMLSKQAGEAITSQIDRMDIDHDGVLRGRHIANQVNMVSKQRVNVRDFNNLIEGEAFVLHKDTLIEISVPMIKAPELKIMVLNDFIPSPRFSKSETEVILNKFSVYKNRFSSITQNKPRVNINRASSETFINIRKSFDSAQSLKISLGPMGLAVFTAFQIEINKLLATYFTESKSYTESEQVYHPPVQNDDHSVSVEEDVSGLSAIDVGIDIDTGSNDLTGIEITISDDRQSTDPFTTDINSTITQNKHIFANVFSSGLLDKNEVTTGLTQVTTLLEPELSQPEVARKVSKSVQNIADASGYPGKTKLEKNKSLAIDLLQKLKRDLQNS</sequence>
<evidence type="ECO:0000313" key="3">
    <source>
        <dbReference type="Proteomes" id="UP001159075"/>
    </source>
</evidence>
<dbReference type="EMBL" id="JAOTLW010000020">
    <property type="protein sequence ID" value="MDI5833335.1"/>
    <property type="molecule type" value="Genomic_DNA"/>
</dbReference>
<keyword evidence="3" id="KW-1185">Reference proteome</keyword>
<name>A0ABT6UHW2_9GAMM</name>
<evidence type="ECO:0008006" key="4">
    <source>
        <dbReference type="Google" id="ProtNLM"/>
    </source>
</evidence>
<proteinExistence type="predicted"/>
<evidence type="ECO:0000256" key="1">
    <source>
        <dbReference type="SAM" id="Phobius"/>
    </source>
</evidence>
<dbReference type="RefSeq" id="WP_282679874.1">
    <property type="nucleotide sequence ID" value="NZ_CP106875.1"/>
</dbReference>
<gene>
    <name evidence="2" type="ORF">ODY93_17265</name>
</gene>
<feature type="transmembrane region" description="Helical" evidence="1">
    <location>
        <begin position="45"/>
        <end position="73"/>
    </location>
</feature>
<reference evidence="2 3" key="1">
    <citation type="submission" date="2022-09" db="EMBL/GenBank/DDBJ databases">
        <title>The outer-membrane cytochrome OmcA is essential for infection of Shewanella oneidensis by a zebrafish-associated bacteriophage.</title>
        <authorList>
            <person name="Grenfell A.W."/>
            <person name="Intile P."/>
            <person name="Mcfarlane J."/>
            <person name="Leung D."/>
            <person name="Abdalla K."/>
            <person name="Wold M."/>
            <person name="Kees E."/>
            <person name="Gralnick J."/>
        </authorList>
    </citation>
    <scope>NUCLEOTIDE SEQUENCE [LARGE SCALE GENOMIC DNA]</scope>
    <source>
        <strain evidence="2 3">NF-5</strain>
    </source>
</reference>
<dbReference type="Gene3D" id="3.40.50.300">
    <property type="entry name" value="P-loop containing nucleotide triphosphate hydrolases"/>
    <property type="match status" value="1"/>
</dbReference>
<evidence type="ECO:0000313" key="2">
    <source>
        <dbReference type="EMBL" id="MDI5833335.1"/>
    </source>
</evidence>
<protein>
    <recommendedName>
        <fullName evidence="4">TraD/TraG TraM recognition site domain-containing protein</fullName>
    </recommendedName>
</protein>
<dbReference type="InterPro" id="IPR027417">
    <property type="entry name" value="P-loop_NTPase"/>
</dbReference>
<keyword evidence="1" id="KW-1133">Transmembrane helix</keyword>
<dbReference type="SUPFAM" id="SSF52540">
    <property type="entry name" value="P-loop containing nucleoside triphosphate hydrolases"/>
    <property type="match status" value="1"/>
</dbReference>
<dbReference type="Proteomes" id="UP001159075">
    <property type="component" value="Unassembled WGS sequence"/>
</dbReference>